<dbReference type="KEGG" id="bfm:BP422_10900"/>
<evidence type="ECO:0000313" key="2">
    <source>
        <dbReference type="Proteomes" id="UP000197781"/>
    </source>
</evidence>
<protein>
    <submittedName>
        <fullName evidence="1">Uncharacterized protein</fullName>
    </submittedName>
</protein>
<evidence type="ECO:0000313" key="1">
    <source>
        <dbReference type="EMBL" id="ASJ54003.1"/>
    </source>
</evidence>
<dbReference type="RefSeq" id="WP_236841366.1">
    <property type="nucleotide sequence ID" value="NZ_CP018145.1"/>
</dbReference>
<accession>A0A220MGB6</accession>
<reference evidence="1 2" key="1">
    <citation type="submission" date="2016-11" db="EMBL/GenBank/DDBJ databases">
        <authorList>
            <person name="Jaros S."/>
            <person name="Januszkiewicz K."/>
            <person name="Wedrychowicz H."/>
        </authorList>
    </citation>
    <scope>NUCLEOTIDE SEQUENCE [LARGE SCALE GENOMIC DNA]</scope>
    <source>
        <strain evidence="1 2">NF2</strain>
    </source>
</reference>
<organism evidence="1 2">
    <name type="scientific">Brevibacillus formosus</name>
    <dbReference type="NCBI Taxonomy" id="54913"/>
    <lineage>
        <taxon>Bacteria</taxon>
        <taxon>Bacillati</taxon>
        <taxon>Bacillota</taxon>
        <taxon>Bacilli</taxon>
        <taxon>Bacillales</taxon>
        <taxon>Paenibacillaceae</taxon>
        <taxon>Brevibacillus</taxon>
    </lineage>
</organism>
<gene>
    <name evidence="1" type="ORF">BP422_10900</name>
</gene>
<proteinExistence type="predicted"/>
<dbReference type="AlphaFoldDB" id="A0A220MGB6"/>
<dbReference type="Proteomes" id="UP000197781">
    <property type="component" value="Chromosome"/>
</dbReference>
<sequence length="74" mass="8445">MNGQIVGNVLCFELFGLPTIWKLDRQKLLGQSKGTSYMQATISAMLETERLIIRPYTEDDLMESFEQQSIAAHH</sequence>
<dbReference type="EMBL" id="CP018145">
    <property type="protein sequence ID" value="ASJ54003.1"/>
    <property type="molecule type" value="Genomic_DNA"/>
</dbReference>
<name>A0A220MGB6_9BACL</name>